<dbReference type="AlphaFoldDB" id="A0A9P3GF44"/>
<keyword evidence="1" id="KW-0472">Membrane</keyword>
<protein>
    <submittedName>
        <fullName evidence="3">Uncharacterized protein</fullName>
    </submittedName>
</protein>
<accession>A0A9P3GF44</accession>
<gene>
    <name evidence="3" type="ORF">PsYK624_097760</name>
</gene>
<evidence type="ECO:0000313" key="4">
    <source>
        <dbReference type="Proteomes" id="UP000703269"/>
    </source>
</evidence>
<feature type="transmembrane region" description="Helical" evidence="1">
    <location>
        <begin position="335"/>
        <end position="358"/>
    </location>
</feature>
<dbReference type="EMBL" id="BPQB01000033">
    <property type="protein sequence ID" value="GJE93616.1"/>
    <property type="molecule type" value="Genomic_DNA"/>
</dbReference>
<feature type="transmembrane region" description="Helical" evidence="1">
    <location>
        <begin position="161"/>
        <end position="181"/>
    </location>
</feature>
<reference evidence="3 4" key="1">
    <citation type="submission" date="2021-08" db="EMBL/GenBank/DDBJ databases">
        <title>Draft Genome Sequence of Phanerochaete sordida strain YK-624.</title>
        <authorList>
            <person name="Mori T."/>
            <person name="Dohra H."/>
            <person name="Suzuki T."/>
            <person name="Kawagishi H."/>
            <person name="Hirai H."/>
        </authorList>
    </citation>
    <scope>NUCLEOTIDE SEQUENCE [LARGE SCALE GENOMIC DNA]</scope>
    <source>
        <strain evidence="3 4">YK-624</strain>
    </source>
</reference>
<proteinExistence type="predicted"/>
<sequence length="375" mass="40191">MGIWLRKAVAALLLAATSLAGVQLMFRSDSSLSAMLPMLTEAKKTGRMPDGAPIRTHYTGNALADDTLTGLVTFFTFLVDGKDPASHRFALWFLPQLAPLLVHMYWEAGRRRSPFARIPTVFALAMQLFTGGITLPLYFALSLLTSSPVPQRPRGDAIGRARALLPAVALGFLVPSAALFLAGARLPLDTKQLLAAAWQPFPLWVALAYNALRLLFPGARSAAGADATTRAALRWVRRAYTGAGALCALAHLGVLLAVARSARPADELLRVFVPHALLPRLRGAPLPDAAAERLATRQLFQYDWLCITAGALVFFGWSHAATARPGRREMGVGGWAARVGVLAVLGGPGAALAWAGYAREERVFALQRAKDAKKA</sequence>
<keyword evidence="4" id="KW-1185">Reference proteome</keyword>
<dbReference type="Proteomes" id="UP000703269">
    <property type="component" value="Unassembled WGS sequence"/>
</dbReference>
<keyword evidence="2" id="KW-0732">Signal</keyword>
<organism evidence="3 4">
    <name type="scientific">Phanerochaete sordida</name>
    <dbReference type="NCBI Taxonomy" id="48140"/>
    <lineage>
        <taxon>Eukaryota</taxon>
        <taxon>Fungi</taxon>
        <taxon>Dikarya</taxon>
        <taxon>Basidiomycota</taxon>
        <taxon>Agaricomycotina</taxon>
        <taxon>Agaricomycetes</taxon>
        <taxon>Polyporales</taxon>
        <taxon>Phanerochaetaceae</taxon>
        <taxon>Phanerochaete</taxon>
    </lineage>
</organism>
<feature type="transmembrane region" description="Helical" evidence="1">
    <location>
        <begin position="118"/>
        <end position="141"/>
    </location>
</feature>
<evidence type="ECO:0000256" key="1">
    <source>
        <dbReference type="SAM" id="Phobius"/>
    </source>
</evidence>
<feature type="signal peptide" evidence="2">
    <location>
        <begin position="1"/>
        <end position="20"/>
    </location>
</feature>
<keyword evidence="1" id="KW-0812">Transmembrane</keyword>
<evidence type="ECO:0000256" key="2">
    <source>
        <dbReference type="SAM" id="SignalP"/>
    </source>
</evidence>
<name>A0A9P3GF44_9APHY</name>
<comment type="caution">
    <text evidence="3">The sequence shown here is derived from an EMBL/GenBank/DDBJ whole genome shotgun (WGS) entry which is preliminary data.</text>
</comment>
<feature type="transmembrane region" description="Helical" evidence="1">
    <location>
        <begin position="302"/>
        <end position="323"/>
    </location>
</feature>
<feature type="transmembrane region" description="Helical" evidence="1">
    <location>
        <begin position="193"/>
        <end position="212"/>
    </location>
</feature>
<feature type="transmembrane region" description="Helical" evidence="1">
    <location>
        <begin position="239"/>
        <end position="259"/>
    </location>
</feature>
<keyword evidence="1" id="KW-1133">Transmembrane helix</keyword>
<evidence type="ECO:0000313" key="3">
    <source>
        <dbReference type="EMBL" id="GJE93616.1"/>
    </source>
</evidence>
<feature type="chain" id="PRO_5040139707" evidence="2">
    <location>
        <begin position="21"/>
        <end position="375"/>
    </location>
</feature>
<feature type="transmembrane region" description="Helical" evidence="1">
    <location>
        <begin position="89"/>
        <end position="106"/>
    </location>
</feature>
<dbReference type="OrthoDB" id="72269at2759"/>